<organism evidence="2 3">
    <name type="scientific">Senna tora</name>
    <dbReference type="NCBI Taxonomy" id="362788"/>
    <lineage>
        <taxon>Eukaryota</taxon>
        <taxon>Viridiplantae</taxon>
        <taxon>Streptophyta</taxon>
        <taxon>Embryophyta</taxon>
        <taxon>Tracheophyta</taxon>
        <taxon>Spermatophyta</taxon>
        <taxon>Magnoliopsida</taxon>
        <taxon>eudicotyledons</taxon>
        <taxon>Gunneridae</taxon>
        <taxon>Pentapetalae</taxon>
        <taxon>rosids</taxon>
        <taxon>fabids</taxon>
        <taxon>Fabales</taxon>
        <taxon>Fabaceae</taxon>
        <taxon>Caesalpinioideae</taxon>
        <taxon>Cassia clade</taxon>
        <taxon>Senna</taxon>
    </lineage>
</organism>
<keyword evidence="3" id="KW-1185">Reference proteome</keyword>
<dbReference type="Proteomes" id="UP000634136">
    <property type="component" value="Unassembled WGS sequence"/>
</dbReference>
<dbReference type="EMBL" id="JAAIUW010000013">
    <property type="protein sequence ID" value="KAF7802014.1"/>
    <property type="molecule type" value="Genomic_DNA"/>
</dbReference>
<reference evidence="2" key="1">
    <citation type="submission" date="2020-09" db="EMBL/GenBank/DDBJ databases">
        <title>Genome-Enabled Discovery of Anthraquinone Biosynthesis in Senna tora.</title>
        <authorList>
            <person name="Kang S.-H."/>
            <person name="Pandey R.P."/>
            <person name="Lee C.-M."/>
            <person name="Sim J.-S."/>
            <person name="Jeong J.-T."/>
            <person name="Choi B.-S."/>
            <person name="Jung M."/>
            <person name="Ginzburg D."/>
            <person name="Zhao K."/>
            <person name="Won S.Y."/>
            <person name="Oh T.-J."/>
            <person name="Yu Y."/>
            <person name="Kim N.-H."/>
            <person name="Lee O.R."/>
            <person name="Lee T.-H."/>
            <person name="Bashyal P."/>
            <person name="Kim T.-S."/>
            <person name="Lee W.-H."/>
            <person name="Kawkins C."/>
            <person name="Kim C.-K."/>
            <person name="Kim J.S."/>
            <person name="Ahn B.O."/>
            <person name="Rhee S.Y."/>
            <person name="Sohng J.K."/>
        </authorList>
    </citation>
    <scope>NUCLEOTIDE SEQUENCE</scope>
    <source>
        <tissue evidence="2">Leaf</tissue>
    </source>
</reference>
<sequence>MATSSSTGPRLQSVDSDVESMLLKITEDEVKTKVDSLIHEEQRRAESQCFLAHLGAAAGSKHGATLMGAEAVLRGPPSVEVAPSSDHCSGKGVVHQETIVECLVEEHFIMPKTSRRSIWRNILLRPRLLVLPRRPWGPWCSALGNNPLNMRLVKLQDIIFTLLKEVAIQGRKGARMVFPHLISDLYKMARVRTNRRDLVFRPLWFMNYDRLEYAELVPGGRTQHRKGSKGKNTSYMRGVGLAADAPADVPSNSRKGKETMVALDFKDDDDEMAEGDS</sequence>
<evidence type="ECO:0000313" key="3">
    <source>
        <dbReference type="Proteomes" id="UP000634136"/>
    </source>
</evidence>
<evidence type="ECO:0000313" key="2">
    <source>
        <dbReference type="EMBL" id="KAF7802014.1"/>
    </source>
</evidence>
<name>A0A834SEP5_9FABA</name>
<gene>
    <name evidence="2" type="ORF">G2W53_041125</name>
</gene>
<comment type="caution">
    <text evidence="2">The sequence shown here is derived from an EMBL/GenBank/DDBJ whole genome shotgun (WGS) entry which is preliminary data.</text>
</comment>
<feature type="compositionally biased region" description="Acidic residues" evidence="1">
    <location>
        <begin position="266"/>
        <end position="277"/>
    </location>
</feature>
<accession>A0A834SEP5</accession>
<dbReference type="AlphaFoldDB" id="A0A834SEP5"/>
<feature type="region of interest" description="Disordered" evidence="1">
    <location>
        <begin position="243"/>
        <end position="277"/>
    </location>
</feature>
<evidence type="ECO:0000256" key="1">
    <source>
        <dbReference type="SAM" id="MobiDB-lite"/>
    </source>
</evidence>
<protein>
    <submittedName>
        <fullName evidence="2">Uncharacterized protein</fullName>
    </submittedName>
</protein>
<proteinExistence type="predicted"/>